<dbReference type="GO" id="GO:0003676">
    <property type="term" value="F:nucleic acid binding"/>
    <property type="evidence" value="ECO:0007669"/>
    <property type="project" value="InterPro"/>
</dbReference>
<reference evidence="9" key="1">
    <citation type="submission" date="2025-08" db="UniProtKB">
        <authorList>
            <consortium name="RefSeq"/>
        </authorList>
    </citation>
    <scope>IDENTIFICATION</scope>
</reference>
<dbReference type="SUPFAM" id="SSF57667">
    <property type="entry name" value="beta-beta-alpha zinc fingers"/>
    <property type="match status" value="4"/>
</dbReference>
<keyword evidence="8" id="KW-1185">Reference proteome</keyword>
<dbReference type="Proteomes" id="UP000694920">
    <property type="component" value="Unplaced"/>
</dbReference>
<dbReference type="Gene3D" id="3.30.160.60">
    <property type="entry name" value="Classic Zinc Finger"/>
    <property type="match status" value="4"/>
</dbReference>
<dbReference type="InterPro" id="IPR003604">
    <property type="entry name" value="Matrin/U1-like-C_Znf_C2H2"/>
</dbReference>
<sequence length="481" mass="51762">MAASKAIENPEVPGLECLLPPPPPPPPPPTSPQGSRVEDKISISTTDASSTNLAIRDNSAISAISSSRTATALHTTTAGTVQSGAFPSVRSTSSYFPHPVVAGQSPAPEVTPWWIAEVDSDVYDASQYGQWYDASYNATTANSTTTASSSGSTASVSASQSSGKNKNKYYKRKSEFIDPAQDAEKVANAQRELSALMKPLKCDLCNAVMNSSLQAKLHYDGKPHQKKVSMFLNQSVKKLKSEDGQVSSTTGNEWNTYCDICKTWFTSQTDATQHYAGKKHVRAANGGPRVRTPKKFSNQNQYSQVDSTGRFGIGVAFQNEPQIVPVVTAAAESAPSPVVITAPRSTTSLYTPSPYPTPLRCDLCGVSANRQDQLETHKRGARHLRMLKLNGLPLPEPVQDNESMPTAPGPIDYSIYRTPSGQYYCAPCNLSLNSESSFAQHVESKKHKNQLNPKLASSLVAAGTITSPSLSASKKTRFKKK</sequence>
<dbReference type="PANTHER" id="PTHR46786:SF1">
    <property type="entry name" value="ZINC FINGER MATRIN-TYPE PROTEIN 3"/>
    <property type="match status" value="1"/>
</dbReference>
<evidence type="ECO:0000256" key="1">
    <source>
        <dbReference type="ARBA" id="ARBA00004123"/>
    </source>
</evidence>
<evidence type="ECO:0000256" key="2">
    <source>
        <dbReference type="ARBA" id="ARBA00022723"/>
    </source>
</evidence>
<accession>A0AAJ7CG97</accession>
<keyword evidence="4" id="KW-0862">Zinc</keyword>
<dbReference type="GeneID" id="107274567"/>
<gene>
    <name evidence="9" type="primary">LOC107274567</name>
</gene>
<dbReference type="SMART" id="SM00451">
    <property type="entry name" value="ZnF_U1"/>
    <property type="match status" value="4"/>
</dbReference>
<dbReference type="InterPro" id="IPR000690">
    <property type="entry name" value="Matrin/U1-C_Znf_C2H2"/>
</dbReference>
<dbReference type="PANTHER" id="PTHR46786">
    <property type="entry name" value="ZINC FINGER MATRIN-TYPE PROTEIN 3"/>
    <property type="match status" value="1"/>
</dbReference>
<evidence type="ECO:0000256" key="4">
    <source>
        <dbReference type="ARBA" id="ARBA00022833"/>
    </source>
</evidence>
<dbReference type="AlphaFoldDB" id="A0AAJ7CG97"/>
<proteinExistence type="predicted"/>
<feature type="compositionally biased region" description="Low complexity" evidence="6">
    <location>
        <begin position="142"/>
        <end position="162"/>
    </location>
</feature>
<feature type="region of interest" description="Disordered" evidence="6">
    <location>
        <begin position="142"/>
        <end position="166"/>
    </location>
</feature>
<feature type="domain" description="Matrin-type" evidence="7">
    <location>
        <begin position="256"/>
        <end position="286"/>
    </location>
</feature>
<dbReference type="PROSITE" id="PS50171">
    <property type="entry name" value="ZF_MATRIN"/>
    <property type="match status" value="1"/>
</dbReference>
<dbReference type="KEGG" id="ccin:107274567"/>
<organism evidence="8 9">
    <name type="scientific">Cephus cinctus</name>
    <name type="common">Wheat stem sawfly</name>
    <dbReference type="NCBI Taxonomy" id="211228"/>
    <lineage>
        <taxon>Eukaryota</taxon>
        <taxon>Metazoa</taxon>
        <taxon>Ecdysozoa</taxon>
        <taxon>Arthropoda</taxon>
        <taxon>Hexapoda</taxon>
        <taxon>Insecta</taxon>
        <taxon>Pterygota</taxon>
        <taxon>Neoptera</taxon>
        <taxon>Endopterygota</taxon>
        <taxon>Hymenoptera</taxon>
        <taxon>Cephoidea</taxon>
        <taxon>Cephidae</taxon>
        <taxon>Cephus</taxon>
    </lineage>
</organism>
<keyword evidence="3" id="KW-0863">Zinc-finger</keyword>
<protein>
    <submittedName>
        <fullName evidence="9">Zinc finger protein 346</fullName>
    </submittedName>
</protein>
<dbReference type="InterPro" id="IPR052644">
    <property type="entry name" value="ZMAT3"/>
</dbReference>
<evidence type="ECO:0000256" key="5">
    <source>
        <dbReference type="ARBA" id="ARBA00023242"/>
    </source>
</evidence>
<comment type="subcellular location">
    <subcellularLocation>
        <location evidence="1">Nucleus</location>
    </subcellularLocation>
</comment>
<evidence type="ECO:0000313" key="8">
    <source>
        <dbReference type="Proteomes" id="UP000694920"/>
    </source>
</evidence>
<evidence type="ECO:0000259" key="7">
    <source>
        <dbReference type="PROSITE" id="PS50171"/>
    </source>
</evidence>
<evidence type="ECO:0000256" key="3">
    <source>
        <dbReference type="ARBA" id="ARBA00022771"/>
    </source>
</evidence>
<dbReference type="InterPro" id="IPR036236">
    <property type="entry name" value="Znf_C2H2_sf"/>
</dbReference>
<dbReference type="PROSITE" id="PS00028">
    <property type="entry name" value="ZINC_FINGER_C2H2_1"/>
    <property type="match status" value="1"/>
</dbReference>
<dbReference type="Pfam" id="PF12874">
    <property type="entry name" value="zf-met"/>
    <property type="match status" value="4"/>
</dbReference>
<name>A0AAJ7CG97_CEPCN</name>
<dbReference type="GO" id="GO:0008270">
    <property type="term" value="F:zinc ion binding"/>
    <property type="evidence" value="ECO:0007669"/>
    <property type="project" value="UniProtKB-KW"/>
</dbReference>
<evidence type="ECO:0000313" key="9">
    <source>
        <dbReference type="RefSeq" id="XP_015609305.1"/>
    </source>
</evidence>
<keyword evidence="2" id="KW-0479">Metal-binding</keyword>
<dbReference type="InterPro" id="IPR013087">
    <property type="entry name" value="Znf_C2H2_type"/>
</dbReference>
<feature type="compositionally biased region" description="Pro residues" evidence="6">
    <location>
        <begin position="19"/>
        <end position="31"/>
    </location>
</feature>
<dbReference type="GO" id="GO:0005634">
    <property type="term" value="C:nucleus"/>
    <property type="evidence" value="ECO:0007669"/>
    <property type="project" value="UniProtKB-SubCell"/>
</dbReference>
<dbReference type="SMART" id="SM00355">
    <property type="entry name" value="ZnF_C2H2"/>
    <property type="match status" value="4"/>
</dbReference>
<evidence type="ECO:0000256" key="6">
    <source>
        <dbReference type="SAM" id="MobiDB-lite"/>
    </source>
</evidence>
<feature type="region of interest" description="Disordered" evidence="6">
    <location>
        <begin position="1"/>
        <end position="49"/>
    </location>
</feature>
<keyword evidence="5" id="KW-0539">Nucleus</keyword>
<dbReference type="RefSeq" id="XP_015609305.1">
    <property type="nucleotide sequence ID" value="XM_015753819.2"/>
</dbReference>